<proteinExistence type="predicted"/>
<gene>
    <name evidence="2" type="primary">prsT</name>
    <name evidence="2" type="ORF">GTP46_05585</name>
</gene>
<dbReference type="Pfam" id="PF14559">
    <property type="entry name" value="TPR_19"/>
    <property type="match status" value="4"/>
</dbReference>
<dbReference type="InterPro" id="IPR014266">
    <property type="entry name" value="PEP-CTERM_TPR_PrsT"/>
</dbReference>
<dbReference type="Pfam" id="PF13432">
    <property type="entry name" value="TPR_16"/>
    <property type="match status" value="3"/>
</dbReference>
<dbReference type="RefSeq" id="WP_161005629.1">
    <property type="nucleotide sequence ID" value="NZ_WWCN01000003.1"/>
</dbReference>
<keyword evidence="3" id="KW-1185">Reference proteome</keyword>
<dbReference type="SMART" id="SM00028">
    <property type="entry name" value="TPR"/>
    <property type="match status" value="12"/>
</dbReference>
<organism evidence="2 3">
    <name type="scientific">Duganella flavida</name>
    <dbReference type="NCBI Taxonomy" id="2692175"/>
    <lineage>
        <taxon>Bacteria</taxon>
        <taxon>Pseudomonadati</taxon>
        <taxon>Pseudomonadota</taxon>
        <taxon>Betaproteobacteria</taxon>
        <taxon>Burkholderiales</taxon>
        <taxon>Oxalobacteraceae</taxon>
        <taxon>Telluria group</taxon>
        <taxon>Duganella</taxon>
    </lineage>
</organism>
<evidence type="ECO:0000313" key="2">
    <source>
        <dbReference type="EMBL" id="MYM22113.1"/>
    </source>
</evidence>
<accession>A0A6L8K3P2</accession>
<dbReference type="InterPro" id="IPR011990">
    <property type="entry name" value="TPR-like_helical_dom_sf"/>
</dbReference>
<evidence type="ECO:0000256" key="1">
    <source>
        <dbReference type="PROSITE-ProRule" id="PRU00339"/>
    </source>
</evidence>
<dbReference type="EMBL" id="WWCN01000003">
    <property type="protein sequence ID" value="MYM22113.1"/>
    <property type="molecule type" value="Genomic_DNA"/>
</dbReference>
<dbReference type="Proteomes" id="UP000479335">
    <property type="component" value="Unassembled WGS sequence"/>
</dbReference>
<keyword evidence="1" id="KW-0802">TPR repeat</keyword>
<feature type="repeat" description="TPR" evidence="1">
    <location>
        <begin position="187"/>
        <end position="220"/>
    </location>
</feature>
<protein>
    <submittedName>
        <fullName evidence="2">PEP-CTERM system TPR-repeat protein PrsT</fullName>
    </submittedName>
</protein>
<dbReference type="NCBIfam" id="TIGR02917">
    <property type="entry name" value="PEP_TPR_lipo"/>
    <property type="match status" value="1"/>
</dbReference>
<dbReference type="AlphaFoldDB" id="A0A6L8K3P2"/>
<dbReference type="Gene3D" id="1.25.40.10">
    <property type="entry name" value="Tetratricopeptide repeat domain"/>
    <property type="match status" value="5"/>
</dbReference>
<name>A0A6L8K3P2_9BURK</name>
<feature type="repeat" description="TPR" evidence="1">
    <location>
        <begin position="357"/>
        <end position="390"/>
    </location>
</feature>
<dbReference type="SUPFAM" id="SSF48452">
    <property type="entry name" value="TPR-like"/>
    <property type="match status" value="5"/>
</dbReference>
<dbReference type="PANTHER" id="PTHR12558">
    <property type="entry name" value="CELL DIVISION CYCLE 16,23,27"/>
    <property type="match status" value="1"/>
</dbReference>
<reference evidence="2 3" key="1">
    <citation type="submission" date="2019-12" db="EMBL/GenBank/DDBJ databases">
        <title>Novel species isolated from a subtropical stream in China.</title>
        <authorList>
            <person name="Lu H."/>
        </authorList>
    </citation>
    <scope>NUCLEOTIDE SEQUENCE [LARGE SCALE GENOMIC DNA]</scope>
    <source>
        <strain evidence="2 3">FT135W</strain>
    </source>
</reference>
<dbReference type="PANTHER" id="PTHR12558:SF13">
    <property type="entry name" value="CELL DIVISION CYCLE PROTEIN 27 HOMOLOG"/>
    <property type="match status" value="1"/>
</dbReference>
<comment type="caution">
    <text evidence="2">The sequence shown here is derived from an EMBL/GenBank/DDBJ whole genome shotgun (WGS) entry which is preliminary data.</text>
</comment>
<dbReference type="PROSITE" id="PS50005">
    <property type="entry name" value="TPR"/>
    <property type="match status" value="2"/>
</dbReference>
<sequence>MPSLRFLLLLLLAGCSRHQDQNDLMSQAKTYAARGEAKAAIIQLKNVLQQTPSHGQARLMLGQLYLDIADVQSADKELRRALDLKMPAGEVLPLLGKALLLEGQYQKLLDDIPADEQQAQWMALRGHALLGLNRIDEGRAVFAQIALRHPGSAPALLGQARVALLDDKKDQALALVRQALAQQAENADALRMQGDILRLLGKNDEALAAYQQVLKLHPAQVQAHVDLANLYIQSGKLDEARKELSIGRQAAANNLLLIYTQALLEFKENKILAAQDHLALVLRTAPEHLPSNLLMGAILRSKGAYAQAEQHLQKFLEANPGHPYASKLLASTLMSTGAVDQALAVVEPLFASQQQDPEMMALAGELYLRQRQYGKSAEYFERASKLSPQAPMLRAALAMSHLGAGDNDRAVAELEQAATIDAKSSRVGTLLVLSHLRNRQYDKALAVAERMVAQYPDNPMMHNLKGGVLLVQRDRPAARAAFERAIKLDPLFLPALDNLTSMDIQDKKPEQARQRLEAALAKDKNNADLMTALASLAASQGQVAATRNWLERASQARPDALEPAMRLAHFYARGNEVAKALSLAEQLQASHPSDTQVVALLASLQARGGQTDSALDNWVKLAALQPDSPDVQLRLAAARAAANDKDGAARAMNKAIALYQKAYELRPSSATIQALYGALTQAGNAAEARTRMQQWLAGHANDHVSRLYYASSLLTLKEYAGSKAQFEEVLRQVPGHFIALNNLAWLYQQTHDPRALPYAEQAYRQAPDNPAITDALGWLLLEQGKLERALLLLKQASEKAPKSHEIRYHYGVALYKSGDKRGARSQLEPLLALKDFDRHDAITSMLAQ</sequence>
<dbReference type="InterPro" id="IPR019734">
    <property type="entry name" value="TPR_rpt"/>
</dbReference>
<evidence type="ECO:0000313" key="3">
    <source>
        <dbReference type="Proteomes" id="UP000479335"/>
    </source>
</evidence>